<evidence type="ECO:0000256" key="1">
    <source>
        <dbReference type="SAM" id="MobiDB-lite"/>
    </source>
</evidence>
<evidence type="ECO:0000313" key="2">
    <source>
        <dbReference type="EMBL" id="KAF5783978.1"/>
    </source>
</evidence>
<dbReference type="EMBL" id="MNCJ02000326">
    <property type="protein sequence ID" value="KAF5783978.1"/>
    <property type="molecule type" value="Genomic_DNA"/>
</dbReference>
<feature type="region of interest" description="Disordered" evidence="1">
    <location>
        <begin position="62"/>
        <end position="82"/>
    </location>
</feature>
<reference evidence="2" key="1">
    <citation type="journal article" date="2017" name="Nature">
        <title>The sunflower genome provides insights into oil metabolism, flowering and Asterid evolution.</title>
        <authorList>
            <person name="Badouin H."/>
            <person name="Gouzy J."/>
            <person name="Grassa C.J."/>
            <person name="Murat F."/>
            <person name="Staton S.E."/>
            <person name="Cottret L."/>
            <person name="Lelandais-Briere C."/>
            <person name="Owens G.L."/>
            <person name="Carrere S."/>
            <person name="Mayjonade B."/>
            <person name="Legrand L."/>
            <person name="Gill N."/>
            <person name="Kane N.C."/>
            <person name="Bowers J.E."/>
            <person name="Hubner S."/>
            <person name="Bellec A."/>
            <person name="Berard A."/>
            <person name="Berges H."/>
            <person name="Blanchet N."/>
            <person name="Boniface M.C."/>
            <person name="Brunel D."/>
            <person name="Catrice O."/>
            <person name="Chaidir N."/>
            <person name="Claudel C."/>
            <person name="Donnadieu C."/>
            <person name="Faraut T."/>
            <person name="Fievet G."/>
            <person name="Helmstetter N."/>
            <person name="King M."/>
            <person name="Knapp S.J."/>
            <person name="Lai Z."/>
            <person name="Le Paslier M.C."/>
            <person name="Lippi Y."/>
            <person name="Lorenzon L."/>
            <person name="Mandel J.R."/>
            <person name="Marage G."/>
            <person name="Marchand G."/>
            <person name="Marquand E."/>
            <person name="Bret-Mestries E."/>
            <person name="Morien E."/>
            <person name="Nambeesan S."/>
            <person name="Nguyen T."/>
            <person name="Pegot-Espagnet P."/>
            <person name="Pouilly N."/>
            <person name="Raftis F."/>
            <person name="Sallet E."/>
            <person name="Schiex T."/>
            <person name="Thomas J."/>
            <person name="Vandecasteele C."/>
            <person name="Vares D."/>
            <person name="Vear F."/>
            <person name="Vautrin S."/>
            <person name="Crespi M."/>
            <person name="Mangin B."/>
            <person name="Burke J.M."/>
            <person name="Salse J."/>
            <person name="Munos S."/>
            <person name="Vincourt P."/>
            <person name="Rieseberg L.H."/>
            <person name="Langlade N.B."/>
        </authorList>
    </citation>
    <scope>NUCLEOTIDE SEQUENCE</scope>
    <source>
        <tissue evidence="2">Leaves</tissue>
    </source>
</reference>
<sequence>MPSEKQYLLLVMKELQNRISPFEREKLELFRAKVASFGPSSDWSIHLASWNDRANDLDSIVFSSSSSDDDDEDRRRPDTDTVRVPVPLMTYKRQRVAVSDLQSTSPMVASVTFTSSSAPSDFRGLLNMELSVALPSLSSSLPFISFVEATSMVTSPQPVTPIMSSPIPAIPLFGSLSSQMGTGNVFALSGSSSLQALKTRQARPNVAFGPSPPVRSKKGPASSSSTIFRPSSSGQGQNFQEFVRGKFQDAAKVMVQHKNQISRQQKEIVFLKKRDAVRDQQMAQLFRLTKDQSVQLGKFITQDASTSARQQTLVSTTDRLLGIVTDLVSLLAAQGEISASNFQVQAKCKMDELKKIRDDLDKDKDPNAAKQGE</sequence>
<keyword evidence="3" id="KW-1185">Reference proteome</keyword>
<accession>A0A9K3HSN8</accession>
<feature type="region of interest" description="Disordered" evidence="1">
    <location>
        <begin position="204"/>
        <end position="237"/>
    </location>
</feature>
<evidence type="ECO:0000313" key="3">
    <source>
        <dbReference type="Proteomes" id="UP000215914"/>
    </source>
</evidence>
<comment type="caution">
    <text evidence="2">The sequence shown here is derived from an EMBL/GenBank/DDBJ whole genome shotgun (WGS) entry which is preliminary data.</text>
</comment>
<reference evidence="2" key="2">
    <citation type="submission" date="2020-06" db="EMBL/GenBank/DDBJ databases">
        <title>Helianthus annuus Genome sequencing and assembly Release 2.</title>
        <authorList>
            <person name="Gouzy J."/>
            <person name="Langlade N."/>
            <person name="Munos S."/>
        </authorList>
    </citation>
    <scope>NUCLEOTIDE SEQUENCE</scope>
    <source>
        <tissue evidence="2">Leaves</tissue>
    </source>
</reference>
<organism evidence="2 3">
    <name type="scientific">Helianthus annuus</name>
    <name type="common">Common sunflower</name>
    <dbReference type="NCBI Taxonomy" id="4232"/>
    <lineage>
        <taxon>Eukaryota</taxon>
        <taxon>Viridiplantae</taxon>
        <taxon>Streptophyta</taxon>
        <taxon>Embryophyta</taxon>
        <taxon>Tracheophyta</taxon>
        <taxon>Spermatophyta</taxon>
        <taxon>Magnoliopsida</taxon>
        <taxon>eudicotyledons</taxon>
        <taxon>Gunneridae</taxon>
        <taxon>Pentapetalae</taxon>
        <taxon>asterids</taxon>
        <taxon>campanulids</taxon>
        <taxon>Asterales</taxon>
        <taxon>Asteraceae</taxon>
        <taxon>Asteroideae</taxon>
        <taxon>Heliantheae alliance</taxon>
        <taxon>Heliantheae</taxon>
        <taxon>Helianthus</taxon>
    </lineage>
</organism>
<proteinExistence type="predicted"/>
<protein>
    <submittedName>
        <fullName evidence="2">Uncharacterized protein</fullName>
    </submittedName>
</protein>
<dbReference type="Proteomes" id="UP000215914">
    <property type="component" value="Unassembled WGS sequence"/>
</dbReference>
<feature type="compositionally biased region" description="Low complexity" evidence="1">
    <location>
        <begin position="222"/>
        <end position="233"/>
    </location>
</feature>
<name>A0A9K3HSN8_HELAN</name>
<dbReference type="Gramene" id="mRNA:HanXRQr2_Chr11g0514211">
    <property type="protein sequence ID" value="mRNA:HanXRQr2_Chr11g0514211"/>
    <property type="gene ID" value="HanXRQr2_Chr11g0514211"/>
</dbReference>
<gene>
    <name evidence="2" type="ORF">HanXRQr2_Chr11g0514211</name>
</gene>
<dbReference type="AlphaFoldDB" id="A0A9K3HSN8"/>